<keyword evidence="2" id="KW-0812">Transmembrane</keyword>
<feature type="region of interest" description="Disordered" evidence="1">
    <location>
        <begin position="1"/>
        <end position="56"/>
    </location>
</feature>
<reference evidence="3 4" key="1">
    <citation type="submission" date="2022-05" db="EMBL/GenBank/DDBJ databases">
        <title>Chromosome-level reference genomes for two strains of Caenorhabditis briggsae: an improved platform for comparative genomics.</title>
        <authorList>
            <person name="Stevens L."/>
            <person name="Andersen E.C."/>
        </authorList>
    </citation>
    <scope>NUCLEOTIDE SEQUENCE [LARGE SCALE GENOMIC DNA]</scope>
    <source>
        <strain evidence="3">QX1410_ONT</strain>
        <tissue evidence="3">Whole-organism</tissue>
    </source>
</reference>
<evidence type="ECO:0000256" key="2">
    <source>
        <dbReference type="SAM" id="Phobius"/>
    </source>
</evidence>
<organism evidence="3 4">
    <name type="scientific">Caenorhabditis briggsae</name>
    <dbReference type="NCBI Taxonomy" id="6238"/>
    <lineage>
        <taxon>Eukaryota</taxon>
        <taxon>Metazoa</taxon>
        <taxon>Ecdysozoa</taxon>
        <taxon>Nematoda</taxon>
        <taxon>Chromadorea</taxon>
        <taxon>Rhabditida</taxon>
        <taxon>Rhabditina</taxon>
        <taxon>Rhabditomorpha</taxon>
        <taxon>Rhabditoidea</taxon>
        <taxon>Rhabditidae</taxon>
        <taxon>Peloderinae</taxon>
        <taxon>Caenorhabditis</taxon>
    </lineage>
</organism>
<gene>
    <name evidence="3" type="ORF">L3Y34_019614</name>
</gene>
<protein>
    <submittedName>
        <fullName evidence="3">Uncharacterized protein</fullName>
    </submittedName>
</protein>
<accession>A0AAE9DNL6</accession>
<dbReference type="InterPro" id="IPR035161">
    <property type="entry name" value="DUF5332"/>
</dbReference>
<sequence>MADQIELVRNGGGNSSSTESRPPLKAQLSRQTTLGTGHDMGAEKENGNLVEKSKKKITLGTDQDPYNKEELVNTLKGRELGLFVVFYICAVLFIVMTFEFFKPIFFTNNYPN</sequence>
<dbReference type="PANTHER" id="PTHR38612:SF2">
    <property type="entry name" value="PROTEIN DCT-5"/>
    <property type="match status" value="1"/>
</dbReference>
<proteinExistence type="predicted"/>
<feature type="transmembrane region" description="Helical" evidence="2">
    <location>
        <begin position="80"/>
        <end position="101"/>
    </location>
</feature>
<name>A0AAE9DNL6_CAEBR</name>
<keyword evidence="2" id="KW-1133">Transmembrane helix</keyword>
<evidence type="ECO:0000313" key="4">
    <source>
        <dbReference type="Proteomes" id="UP000827892"/>
    </source>
</evidence>
<dbReference type="EMBL" id="CP090892">
    <property type="protein sequence ID" value="ULU08532.1"/>
    <property type="molecule type" value="Genomic_DNA"/>
</dbReference>
<keyword evidence="2" id="KW-0472">Membrane</keyword>
<dbReference type="Proteomes" id="UP000827892">
    <property type="component" value="Chromosome II"/>
</dbReference>
<dbReference type="AlphaFoldDB" id="A0AAE9DNL6"/>
<evidence type="ECO:0000256" key="1">
    <source>
        <dbReference type="SAM" id="MobiDB-lite"/>
    </source>
</evidence>
<evidence type="ECO:0000313" key="3">
    <source>
        <dbReference type="EMBL" id="ULU08532.1"/>
    </source>
</evidence>
<dbReference type="PANTHER" id="PTHR38612">
    <property type="entry name" value="PROTEIN DCT-5-RELATED"/>
    <property type="match status" value="1"/>
</dbReference>